<name>V4B3C7_LOTGI</name>
<sequence>RAAGDKCSQDSDCVCDDGFTAKCHDNSCRCRHHGHHPNNHAGRAAGDSCSANSDCDCPHGFVAHCRDSICRCHHDGHVTHHPHTHLPDNHHPNSHAGRAAGDSCSVNSDCDCPHGFVADCRDSICRCHHDGHVTHHPHTHHPDNHHPNSHAGRAAGDSCSVNSDCDCPHGFVADCKDSICRCHHDGHVTHHPHTHHPDNHHPNSHAGRAAGDSCSVNSDCDCPHGFVADCKDSICRCHHYGHVTHHPHTHPPDNHHPNNHAARAAGDSCQHNSDCTCNDGFTAQCHDNSCRCHHHGHHPLRR</sequence>
<dbReference type="Proteomes" id="UP000030746">
    <property type="component" value="Unassembled WGS sequence"/>
</dbReference>
<dbReference type="AlphaFoldDB" id="V4B3C7"/>
<dbReference type="OMA" id="ENIQCLY"/>
<dbReference type="KEGG" id="lgi:LOTGIDRAFT_177037"/>
<evidence type="ECO:0000313" key="1">
    <source>
        <dbReference type="EMBL" id="ESP01841.1"/>
    </source>
</evidence>
<protein>
    <submittedName>
        <fullName evidence="1">Uncharacterized protein</fullName>
    </submittedName>
</protein>
<keyword evidence="2" id="KW-1185">Reference proteome</keyword>
<dbReference type="EMBL" id="KB200358">
    <property type="protein sequence ID" value="ESP01841.1"/>
    <property type="molecule type" value="Genomic_DNA"/>
</dbReference>
<reference evidence="1 2" key="1">
    <citation type="journal article" date="2013" name="Nature">
        <title>Insights into bilaterian evolution from three spiralian genomes.</title>
        <authorList>
            <person name="Simakov O."/>
            <person name="Marletaz F."/>
            <person name="Cho S.J."/>
            <person name="Edsinger-Gonzales E."/>
            <person name="Havlak P."/>
            <person name="Hellsten U."/>
            <person name="Kuo D.H."/>
            <person name="Larsson T."/>
            <person name="Lv J."/>
            <person name="Arendt D."/>
            <person name="Savage R."/>
            <person name="Osoegawa K."/>
            <person name="de Jong P."/>
            <person name="Grimwood J."/>
            <person name="Chapman J.A."/>
            <person name="Shapiro H."/>
            <person name="Aerts A."/>
            <person name="Otillar R.P."/>
            <person name="Terry A.Y."/>
            <person name="Boore J.L."/>
            <person name="Grigoriev I.V."/>
            <person name="Lindberg D.R."/>
            <person name="Seaver E.C."/>
            <person name="Weisblat D.A."/>
            <person name="Putnam N.H."/>
            <person name="Rokhsar D.S."/>
        </authorList>
    </citation>
    <scope>NUCLEOTIDE SEQUENCE [LARGE SCALE GENOMIC DNA]</scope>
</reference>
<accession>V4B3C7</accession>
<proteinExistence type="predicted"/>
<gene>
    <name evidence="1" type="ORF">LOTGIDRAFT_177037</name>
</gene>
<dbReference type="GeneID" id="20244159"/>
<feature type="non-terminal residue" evidence="1">
    <location>
        <position position="1"/>
    </location>
</feature>
<organism evidence="1 2">
    <name type="scientific">Lottia gigantea</name>
    <name type="common">Giant owl limpet</name>
    <dbReference type="NCBI Taxonomy" id="225164"/>
    <lineage>
        <taxon>Eukaryota</taxon>
        <taxon>Metazoa</taxon>
        <taxon>Spiralia</taxon>
        <taxon>Lophotrochozoa</taxon>
        <taxon>Mollusca</taxon>
        <taxon>Gastropoda</taxon>
        <taxon>Patellogastropoda</taxon>
        <taxon>Lottioidea</taxon>
        <taxon>Lottiidae</taxon>
        <taxon>Lottia</taxon>
    </lineage>
</organism>
<dbReference type="RefSeq" id="XP_009047472.1">
    <property type="nucleotide sequence ID" value="XM_009049224.1"/>
</dbReference>
<dbReference type="CTD" id="20244159"/>
<evidence type="ECO:0000313" key="2">
    <source>
        <dbReference type="Proteomes" id="UP000030746"/>
    </source>
</evidence>